<comment type="caution">
    <text evidence="1">The sequence shown here is derived from an EMBL/GenBank/DDBJ whole genome shotgun (WGS) entry which is preliminary data.</text>
</comment>
<dbReference type="PATRIC" id="fig|1263870.3.peg.2702"/>
<dbReference type="Proteomes" id="UP000011885">
    <property type="component" value="Unassembled WGS sequence"/>
</dbReference>
<evidence type="ECO:0000313" key="2">
    <source>
        <dbReference type="Proteomes" id="UP000011885"/>
    </source>
</evidence>
<gene>
    <name evidence="1" type="ORF">RSSM_02540</name>
</gene>
<reference evidence="1 2" key="1">
    <citation type="journal article" date="2013" name="Mar. Genomics">
        <title>Expression of sulfatases in Rhodopirellula baltica and the diversity of sulfatases in the genus Rhodopirellula.</title>
        <authorList>
            <person name="Wegner C.E."/>
            <person name="Richter-Heitmann T."/>
            <person name="Klindworth A."/>
            <person name="Klockow C."/>
            <person name="Richter M."/>
            <person name="Achstetter T."/>
            <person name="Glockner F.O."/>
            <person name="Harder J."/>
        </authorList>
    </citation>
    <scope>NUCLEOTIDE SEQUENCE [LARGE SCALE GENOMIC DNA]</scope>
    <source>
        <strain evidence="1 2">SM41</strain>
    </source>
</reference>
<dbReference type="AlphaFoldDB" id="M5U3L1"/>
<evidence type="ECO:0000313" key="1">
    <source>
        <dbReference type="EMBL" id="EMI56042.1"/>
    </source>
</evidence>
<dbReference type="EMBL" id="ANOH01000178">
    <property type="protein sequence ID" value="EMI56042.1"/>
    <property type="molecule type" value="Genomic_DNA"/>
</dbReference>
<name>M5U3L1_9BACT</name>
<sequence length="45" mass="4607">MANSATGIGHVSVQSALAKDLLRELILVRSRAAGLRADADDGGDD</sequence>
<keyword evidence="2" id="KW-1185">Reference proteome</keyword>
<protein>
    <submittedName>
        <fullName evidence="1">Uncharacterized protein</fullName>
    </submittedName>
</protein>
<proteinExistence type="predicted"/>
<accession>M5U3L1</accession>
<organism evidence="1 2">
    <name type="scientific">Rhodopirellula sallentina SM41</name>
    <dbReference type="NCBI Taxonomy" id="1263870"/>
    <lineage>
        <taxon>Bacteria</taxon>
        <taxon>Pseudomonadati</taxon>
        <taxon>Planctomycetota</taxon>
        <taxon>Planctomycetia</taxon>
        <taxon>Pirellulales</taxon>
        <taxon>Pirellulaceae</taxon>
        <taxon>Rhodopirellula</taxon>
    </lineage>
</organism>